<feature type="transmembrane region" description="Helical" evidence="2">
    <location>
        <begin position="62"/>
        <end position="84"/>
    </location>
</feature>
<dbReference type="Gene3D" id="3.40.630.190">
    <property type="entry name" value="LCP protein"/>
    <property type="match status" value="1"/>
</dbReference>
<accession>A0A6J6LWU5</accession>
<feature type="domain" description="Cell envelope-related transcriptional attenuator" evidence="3">
    <location>
        <begin position="139"/>
        <end position="295"/>
    </location>
</feature>
<dbReference type="EMBL" id="CAEZWM010000173">
    <property type="protein sequence ID" value="CAB4666182.1"/>
    <property type="molecule type" value="Genomic_DNA"/>
</dbReference>
<sequence length="526" mass="55437">MAPPNRPTSPNSDSAKADSQRNPRASARGAARNRPSAPQGAGKGFSLPRVSPRARQTFLRRYVTALAVTLCVVVTGVFAVNIAVSAKIADIGRVRGLDLPSSPGKAGNYLVLGSDSRAFVENETQANAFGTTAEAGGTRSDTLMVVHVDPEAKTSLLVSFPRDLLVDIPGRGKSKINAAFNDGPQKVIDTIEQNFQIDINHYVELNFEAFMGVVNAIGNVPVYFPAPARDTFSGLNVALAPACVPLDGNAALAYVRSRHLEYYDAGTKRWTSVDAIPDIGRIGRQQSFIRRLAQVAAQKAGKNPFTANRMANAVIPQLTVDESLGKTEIFQLVNTFRQVNPNDTSSIEMVTVPNKGGPTYQGQQVLYLDQPAAEAVIARLRTFGGSVKTSTEKPIKIVPSQVSLRVLNGSSTSGLAGSTLTSMQKYSFVPSGMGNAGSVSETQIRYQHGQREAARLVATYLGGVGRLIEDKSLIDADVSLVIGPDFVGVRAPGSTGASGSSGSKPTPSTTAPRGSTKPGAPATPAC</sequence>
<feature type="domain" description="LytR/CpsA/Psr regulator C-terminal" evidence="4">
    <location>
        <begin position="401"/>
        <end position="486"/>
    </location>
</feature>
<keyword evidence="2" id="KW-0812">Transmembrane</keyword>
<dbReference type="NCBIfam" id="TIGR00350">
    <property type="entry name" value="lytR_cpsA_psr"/>
    <property type="match status" value="1"/>
</dbReference>
<dbReference type="AlphaFoldDB" id="A0A6J6LWU5"/>
<evidence type="ECO:0000313" key="5">
    <source>
        <dbReference type="EMBL" id="CAB4666182.1"/>
    </source>
</evidence>
<dbReference type="PANTHER" id="PTHR33392">
    <property type="entry name" value="POLYISOPRENYL-TEICHOIC ACID--PEPTIDOGLYCAN TEICHOIC ACID TRANSFERASE TAGU"/>
    <property type="match status" value="1"/>
</dbReference>
<evidence type="ECO:0000256" key="2">
    <source>
        <dbReference type="SAM" id="Phobius"/>
    </source>
</evidence>
<gene>
    <name evidence="5" type="ORF">UFOPK2242_01229</name>
</gene>
<proteinExistence type="predicted"/>
<keyword evidence="2" id="KW-0472">Membrane</keyword>
<dbReference type="Pfam" id="PF03816">
    <property type="entry name" value="LytR_cpsA_psr"/>
    <property type="match status" value="1"/>
</dbReference>
<keyword evidence="2" id="KW-1133">Transmembrane helix</keyword>
<feature type="compositionally biased region" description="Low complexity" evidence="1">
    <location>
        <begin position="493"/>
        <end position="512"/>
    </location>
</feature>
<feature type="region of interest" description="Disordered" evidence="1">
    <location>
        <begin position="1"/>
        <end position="48"/>
    </location>
</feature>
<evidence type="ECO:0000259" key="3">
    <source>
        <dbReference type="Pfam" id="PF03816"/>
    </source>
</evidence>
<dbReference type="InterPro" id="IPR027381">
    <property type="entry name" value="LytR/CpsA/Psr_C"/>
</dbReference>
<evidence type="ECO:0000256" key="1">
    <source>
        <dbReference type="SAM" id="MobiDB-lite"/>
    </source>
</evidence>
<dbReference type="Pfam" id="PF13399">
    <property type="entry name" value="LytR_C"/>
    <property type="match status" value="1"/>
</dbReference>
<dbReference type="InterPro" id="IPR050922">
    <property type="entry name" value="LytR/CpsA/Psr_CW_biosynth"/>
</dbReference>
<evidence type="ECO:0000259" key="4">
    <source>
        <dbReference type="Pfam" id="PF13399"/>
    </source>
</evidence>
<dbReference type="InterPro" id="IPR004474">
    <property type="entry name" value="LytR_CpsA_psr"/>
</dbReference>
<name>A0A6J6LWU5_9ZZZZ</name>
<organism evidence="5">
    <name type="scientific">freshwater metagenome</name>
    <dbReference type="NCBI Taxonomy" id="449393"/>
    <lineage>
        <taxon>unclassified sequences</taxon>
        <taxon>metagenomes</taxon>
        <taxon>ecological metagenomes</taxon>
    </lineage>
</organism>
<protein>
    <submittedName>
        <fullName evidence="5">Unannotated protein</fullName>
    </submittedName>
</protein>
<feature type="region of interest" description="Disordered" evidence="1">
    <location>
        <begin position="493"/>
        <end position="526"/>
    </location>
</feature>
<dbReference type="Gene3D" id="3.30.70.2390">
    <property type="match status" value="1"/>
</dbReference>
<dbReference type="PANTHER" id="PTHR33392:SF6">
    <property type="entry name" value="POLYISOPRENYL-TEICHOIC ACID--PEPTIDOGLYCAN TEICHOIC ACID TRANSFERASE TAGU"/>
    <property type="match status" value="1"/>
</dbReference>
<reference evidence="5" key="1">
    <citation type="submission" date="2020-05" db="EMBL/GenBank/DDBJ databases">
        <authorList>
            <person name="Chiriac C."/>
            <person name="Salcher M."/>
            <person name="Ghai R."/>
            <person name="Kavagutti S V."/>
        </authorList>
    </citation>
    <scope>NUCLEOTIDE SEQUENCE</scope>
</reference>